<dbReference type="Pfam" id="PF24983">
    <property type="entry name" value="DUF7774"/>
    <property type="match status" value="1"/>
</dbReference>
<keyword evidence="3" id="KW-1185">Reference proteome</keyword>
<name>A0AAN5HZ45_9BILA</name>
<evidence type="ECO:0000313" key="2">
    <source>
        <dbReference type="EMBL" id="GMR45676.1"/>
    </source>
</evidence>
<reference evidence="3" key="1">
    <citation type="submission" date="2022-10" db="EMBL/GenBank/DDBJ databases">
        <title>Genome assembly of Pristionchus species.</title>
        <authorList>
            <person name="Yoshida K."/>
            <person name="Sommer R.J."/>
        </authorList>
    </citation>
    <scope>NUCLEOTIDE SEQUENCE [LARGE SCALE GENOMIC DNA]</scope>
    <source>
        <strain evidence="3">RS5460</strain>
    </source>
</reference>
<protein>
    <recommendedName>
        <fullName evidence="1">DUF7774 domain-containing protein</fullName>
    </recommendedName>
</protein>
<dbReference type="EMBL" id="BTRK01000004">
    <property type="protein sequence ID" value="GMR45676.1"/>
    <property type="molecule type" value="Genomic_DNA"/>
</dbReference>
<organism evidence="2 3">
    <name type="scientific">Pristionchus mayeri</name>
    <dbReference type="NCBI Taxonomy" id="1317129"/>
    <lineage>
        <taxon>Eukaryota</taxon>
        <taxon>Metazoa</taxon>
        <taxon>Ecdysozoa</taxon>
        <taxon>Nematoda</taxon>
        <taxon>Chromadorea</taxon>
        <taxon>Rhabditida</taxon>
        <taxon>Rhabditina</taxon>
        <taxon>Diplogasteromorpha</taxon>
        <taxon>Diplogasteroidea</taxon>
        <taxon>Neodiplogasteridae</taxon>
        <taxon>Pristionchus</taxon>
    </lineage>
</organism>
<sequence>SPSAESCNDDGLQEIDQNSKDFKQAIKLMEILKRNNLLENTLFLAQNEVVKAFFDGGMRNPDNKILGLISKAMDFVLDAVFYRGEDLDCMLDNDLKQFIVDRAKSKPILLDVIITRPEFLPLSWGGRTVVLQRTETTVHVE</sequence>
<accession>A0AAN5HZ45</accession>
<dbReference type="InterPro" id="IPR056676">
    <property type="entry name" value="DUF7774"/>
</dbReference>
<proteinExistence type="predicted"/>
<evidence type="ECO:0000259" key="1">
    <source>
        <dbReference type="Pfam" id="PF24983"/>
    </source>
</evidence>
<dbReference type="Proteomes" id="UP001328107">
    <property type="component" value="Unassembled WGS sequence"/>
</dbReference>
<feature type="non-terminal residue" evidence="2">
    <location>
        <position position="1"/>
    </location>
</feature>
<dbReference type="AlphaFoldDB" id="A0AAN5HZ45"/>
<evidence type="ECO:0000313" key="3">
    <source>
        <dbReference type="Proteomes" id="UP001328107"/>
    </source>
</evidence>
<gene>
    <name evidence="2" type="ORF">PMAYCL1PPCAC_15871</name>
</gene>
<feature type="domain" description="DUF7774" evidence="1">
    <location>
        <begin position="17"/>
        <end position="113"/>
    </location>
</feature>
<comment type="caution">
    <text evidence="2">The sequence shown here is derived from an EMBL/GenBank/DDBJ whole genome shotgun (WGS) entry which is preliminary data.</text>
</comment>
<dbReference type="PANTHER" id="PTHR38630">
    <property type="entry name" value="PROTEIN CBG12780"/>
    <property type="match status" value="1"/>
</dbReference>
<feature type="non-terminal residue" evidence="2">
    <location>
        <position position="141"/>
    </location>
</feature>
<dbReference type="PANTHER" id="PTHR38630:SF1">
    <property type="entry name" value="DEK_C DOMAIN-CONTAINING PROTEIN-RELATED"/>
    <property type="match status" value="1"/>
</dbReference>